<dbReference type="GO" id="GO:0000272">
    <property type="term" value="P:polysaccharide catabolic process"/>
    <property type="evidence" value="ECO:0007669"/>
    <property type="project" value="InterPro"/>
</dbReference>
<comment type="subcellular location">
    <subcellularLocation>
        <location evidence="1">Secreted</location>
    </subcellularLocation>
</comment>
<dbReference type="Pfam" id="PF17963">
    <property type="entry name" value="Big_9"/>
    <property type="match status" value="1"/>
</dbReference>
<feature type="domain" description="SD-repeat containing protein B" evidence="5">
    <location>
        <begin position="592"/>
        <end position="670"/>
    </location>
</feature>
<dbReference type="InterPro" id="IPR013783">
    <property type="entry name" value="Ig-like_fold"/>
</dbReference>
<dbReference type="Gene3D" id="1.10.1330.10">
    <property type="entry name" value="Dockerin domain"/>
    <property type="match status" value="1"/>
</dbReference>
<dbReference type="Pfam" id="PF17210">
    <property type="entry name" value="SdrD_B"/>
    <property type="match status" value="1"/>
</dbReference>
<dbReference type="SUPFAM" id="SSF117074">
    <property type="entry name" value="Hypothetical protein PA1324"/>
    <property type="match status" value="1"/>
</dbReference>
<name>A0A2S8G8U4_9BACT</name>
<organism evidence="6 7">
    <name type="scientific">Blastopirellula marina</name>
    <dbReference type="NCBI Taxonomy" id="124"/>
    <lineage>
        <taxon>Bacteria</taxon>
        <taxon>Pseudomonadati</taxon>
        <taxon>Planctomycetota</taxon>
        <taxon>Planctomycetia</taxon>
        <taxon>Pirellulales</taxon>
        <taxon>Pirellulaceae</taxon>
        <taxon>Blastopirellula</taxon>
    </lineage>
</organism>
<dbReference type="GO" id="GO:0005576">
    <property type="term" value="C:extracellular region"/>
    <property type="evidence" value="ECO:0007669"/>
    <property type="project" value="UniProtKB-SubCell"/>
</dbReference>
<evidence type="ECO:0000256" key="4">
    <source>
        <dbReference type="SAM" id="MobiDB-lite"/>
    </source>
</evidence>
<protein>
    <recommendedName>
        <fullName evidence="5">SD-repeat containing protein B domain-containing protein</fullName>
    </recommendedName>
</protein>
<gene>
    <name evidence="6" type="ORF">C5Y98_04630</name>
</gene>
<evidence type="ECO:0000256" key="1">
    <source>
        <dbReference type="ARBA" id="ARBA00004613"/>
    </source>
</evidence>
<dbReference type="EMBL" id="PUIB01000007">
    <property type="protein sequence ID" value="PQO40868.1"/>
    <property type="molecule type" value="Genomic_DNA"/>
</dbReference>
<dbReference type="Gene3D" id="2.60.40.10">
    <property type="entry name" value="Immunoglobulins"/>
    <property type="match status" value="1"/>
</dbReference>
<accession>A0A2S8G8U4</accession>
<evidence type="ECO:0000313" key="7">
    <source>
        <dbReference type="Proteomes" id="UP000239388"/>
    </source>
</evidence>
<feature type="region of interest" description="Disordered" evidence="4">
    <location>
        <begin position="1"/>
        <end position="28"/>
    </location>
</feature>
<reference evidence="6 7" key="1">
    <citation type="submission" date="2018-02" db="EMBL/GenBank/DDBJ databases">
        <title>Comparative genomes isolates from brazilian mangrove.</title>
        <authorList>
            <person name="Araujo J.E."/>
            <person name="Taketani R.G."/>
            <person name="Silva M.C.P."/>
            <person name="Loureco M.V."/>
            <person name="Andreote F.D."/>
        </authorList>
    </citation>
    <scope>NUCLEOTIDE SEQUENCE [LARGE SCALE GENOMIC DNA]</scope>
    <source>
        <strain evidence="6 7">NAP PRIS-MGV</strain>
    </source>
</reference>
<proteinExistence type="predicted"/>
<dbReference type="InterPro" id="IPR033764">
    <property type="entry name" value="Sdr_B"/>
</dbReference>
<evidence type="ECO:0000313" key="6">
    <source>
        <dbReference type="EMBL" id="PQO40868.1"/>
    </source>
</evidence>
<evidence type="ECO:0000256" key="2">
    <source>
        <dbReference type="ARBA" id="ARBA00022525"/>
    </source>
</evidence>
<dbReference type="InterPro" id="IPR036439">
    <property type="entry name" value="Dockerin_dom_sf"/>
</dbReference>
<evidence type="ECO:0000259" key="5">
    <source>
        <dbReference type="Pfam" id="PF17210"/>
    </source>
</evidence>
<evidence type="ECO:0000256" key="3">
    <source>
        <dbReference type="ARBA" id="ARBA00022729"/>
    </source>
</evidence>
<keyword evidence="3" id="KW-0732">Signal</keyword>
<sequence length="829" mass="88443">MKKSKSRQHRVPSHSLKRAKRQRGFRRMEQLENRSMLAGDVAAPWHNEFLPTDVNSDGVLDNQDIEILVGELKSMKMGAVAAHNSLLEGEQSLYLDVDNDGKLTNRDLLSAMDALTLEGEALVSDPDVSANYDLEIVYNSATTGEGGTENVSLNDTFTLNIYVTDTSAVPSGFLQAFVDVTFDSTKLTIENPATDIVLGPDFTFADLGDVPSNVTPYGGKSAQDNQFIDPGKLKWMGGYHPSPTFSNPSDPHLLVSVTFRAVAEGTVAFDVDVRDFELESNDPDAEEVAFNQKERSGEMTQVADDNLAATIVQSAEFGDPANGQGNLIEQVGRFEGGTVSVDIAAVPVGGANFDSYNVNEDYFGDDENSTPPAVTIGGVPYYVLDVLANDLDAATNPVTGDRSRFNIDSVTQPTNGTVSILTNAQNVPEVVATGITSHQVLLYQVPDNLGGINESFTYTTTDSGSSNNAGTTTADVVVSINDIDDAPIAGDASFTLNEGESVSGNALDYASLQGGPDENETLTFVEFIVPANLQGTFTPVLDLNNNPTGAFTYSSNIPGLEESIQYVVSDGGSQTATGTLSFKTLLDSKIEGVVYFDSDNDGVVDENLDNEASPETRIGGVDLELVDSSTGTVVATTRTDAFGTYSFAGFDEGTYSVRVVDPRFTRKGLTTAGSFTVTGNEISGIGIGNGQPGQYSGLNFGYRGRDYPYISWRDQMGSNTEDSIVLAFSKSGGTATLEWYTVDEGWDRLVNINSDYIYLDPATKSMQVAFEVSVDGQANSQYVVQAFSPSTPGYVVVAETNEGVIIRINGSGSQVMTNLAAVDAAFANL</sequence>
<dbReference type="PROSITE" id="PS00018">
    <property type="entry name" value="EF_HAND_1"/>
    <property type="match status" value="2"/>
</dbReference>
<dbReference type="Proteomes" id="UP000239388">
    <property type="component" value="Unassembled WGS sequence"/>
</dbReference>
<dbReference type="AlphaFoldDB" id="A0A2S8G8U4"/>
<comment type="caution">
    <text evidence="6">The sequence shown here is derived from an EMBL/GenBank/DDBJ whole genome shotgun (WGS) entry which is preliminary data.</text>
</comment>
<keyword evidence="2" id="KW-0964">Secreted</keyword>
<feature type="compositionally biased region" description="Basic residues" evidence="4">
    <location>
        <begin position="1"/>
        <end position="25"/>
    </location>
</feature>
<dbReference type="InterPro" id="IPR018247">
    <property type="entry name" value="EF_Hand_1_Ca_BS"/>
</dbReference>